<dbReference type="NCBIfam" id="NF001611">
    <property type="entry name" value="PRK00400.1-3"/>
    <property type="match status" value="1"/>
</dbReference>
<feature type="region of interest" description="Disordered" evidence="16">
    <location>
        <begin position="134"/>
        <end position="159"/>
    </location>
</feature>
<keyword evidence="12 15" id="KW-0067">ATP-binding</keyword>
<evidence type="ECO:0000256" key="10">
    <source>
        <dbReference type="ARBA" id="ARBA00022741"/>
    </source>
</evidence>
<evidence type="ECO:0000313" key="18">
    <source>
        <dbReference type="EMBL" id="KAF0568679.1"/>
    </source>
</evidence>
<keyword evidence="10 15" id="KW-0547">Nucleotide-binding</keyword>
<feature type="domain" description="Phosphoribosyl-AMP cyclohydrolase" evidence="17">
    <location>
        <begin position="32"/>
        <end position="106"/>
    </location>
</feature>
<protein>
    <recommendedName>
        <fullName evidence="15">Histidine biosynthesis bifunctional protein HisIE</fullName>
    </recommendedName>
    <domain>
        <recommendedName>
            <fullName evidence="15">Phosphoribosyl-AMP cyclohydrolase</fullName>
            <shortName evidence="15">PRA-CH</shortName>
            <ecNumber evidence="15">3.5.4.19</ecNumber>
        </recommendedName>
    </domain>
    <domain>
        <recommendedName>
            <fullName evidence="15">Phosphoribosyl-ATP pyrophosphatase</fullName>
            <shortName evidence="15">PRA-PH</shortName>
            <ecNumber evidence="15">3.6.1.31</ecNumber>
        </recommendedName>
    </domain>
</protein>
<evidence type="ECO:0000256" key="9">
    <source>
        <dbReference type="ARBA" id="ARBA00022605"/>
    </source>
</evidence>
<reference evidence="18 19" key="1">
    <citation type="submission" date="2019-09" db="EMBL/GenBank/DDBJ databases">
        <title>Draft genome sequence of Psychrobacter nivimaris LAMA 639, in search for biotechnological relevant genes.</title>
        <authorList>
            <person name="Lima A.O.S."/>
            <person name="Staloch B.E.K."/>
            <person name="Freitas R.C."/>
            <person name="Niero H."/>
            <person name="Silva M.A.C."/>
        </authorList>
    </citation>
    <scope>NUCLEOTIDE SEQUENCE [LARGE SCALE GENOMIC DNA]</scope>
    <source>
        <strain evidence="18 19">LAMA 639</strain>
    </source>
</reference>
<dbReference type="HAMAP" id="MF_01019">
    <property type="entry name" value="HisIE"/>
    <property type="match status" value="1"/>
</dbReference>
<evidence type="ECO:0000256" key="7">
    <source>
        <dbReference type="ARBA" id="ARBA00008299"/>
    </source>
</evidence>
<feature type="region of interest" description="Phosphoribosyl-ATP pyrophosphohydrolase" evidence="15">
    <location>
        <begin position="174"/>
        <end position="286"/>
    </location>
</feature>
<evidence type="ECO:0000256" key="14">
    <source>
        <dbReference type="ARBA" id="ARBA00023268"/>
    </source>
</evidence>
<accession>A0A6N7BXL2</accession>
<comment type="catalytic activity">
    <reaction evidence="2 15">
        <text>1-(5-phospho-beta-D-ribosyl)-ATP + H2O = 1-(5-phospho-beta-D-ribosyl)-5'-AMP + diphosphate + H(+)</text>
        <dbReference type="Rhea" id="RHEA:22828"/>
        <dbReference type="ChEBI" id="CHEBI:15377"/>
        <dbReference type="ChEBI" id="CHEBI:15378"/>
        <dbReference type="ChEBI" id="CHEBI:33019"/>
        <dbReference type="ChEBI" id="CHEBI:59457"/>
        <dbReference type="ChEBI" id="CHEBI:73183"/>
        <dbReference type="EC" id="3.6.1.31"/>
    </reaction>
</comment>
<evidence type="ECO:0000256" key="1">
    <source>
        <dbReference type="ARBA" id="ARBA00000024"/>
    </source>
</evidence>
<dbReference type="Proteomes" id="UP000471465">
    <property type="component" value="Unassembled WGS sequence"/>
</dbReference>
<keyword evidence="11 15" id="KW-0378">Hydrolase</keyword>
<keyword evidence="8 15" id="KW-0963">Cytoplasm</keyword>
<evidence type="ECO:0000259" key="17">
    <source>
        <dbReference type="Pfam" id="PF01502"/>
    </source>
</evidence>
<dbReference type="UniPathway" id="UPA00031">
    <property type="reaction ID" value="UER00007"/>
</dbReference>
<dbReference type="AlphaFoldDB" id="A0A6N7BXL2"/>
<dbReference type="InterPro" id="IPR038019">
    <property type="entry name" value="PRib_AMP_CycHydrolase_sf"/>
</dbReference>
<comment type="similarity">
    <text evidence="6 15">In the C-terminal section; belongs to the PRA-PH family.</text>
</comment>
<keyword evidence="14 15" id="KW-0511">Multifunctional enzyme</keyword>
<dbReference type="Pfam" id="PF01503">
    <property type="entry name" value="PRA-PH"/>
    <property type="match status" value="1"/>
</dbReference>
<keyword evidence="19" id="KW-1185">Reference proteome</keyword>
<evidence type="ECO:0000256" key="16">
    <source>
        <dbReference type="SAM" id="MobiDB-lite"/>
    </source>
</evidence>
<dbReference type="EC" id="3.6.1.31" evidence="15"/>
<dbReference type="FunFam" id="3.10.20.810:FF:000001">
    <property type="entry name" value="Histidine biosynthesis bifunctional protein HisIE"/>
    <property type="match status" value="1"/>
</dbReference>
<dbReference type="NCBIfam" id="NF000768">
    <property type="entry name" value="PRK00051.1"/>
    <property type="match status" value="1"/>
</dbReference>
<keyword evidence="13 15" id="KW-0368">Histidine biosynthesis</keyword>
<feature type="compositionally biased region" description="Polar residues" evidence="16">
    <location>
        <begin position="139"/>
        <end position="150"/>
    </location>
</feature>
<evidence type="ECO:0000256" key="5">
    <source>
        <dbReference type="ARBA" id="ARBA00005204"/>
    </source>
</evidence>
<dbReference type="GO" id="GO:0004636">
    <property type="term" value="F:phosphoribosyl-ATP diphosphatase activity"/>
    <property type="evidence" value="ECO:0007669"/>
    <property type="project" value="UniProtKB-UniRule"/>
</dbReference>
<dbReference type="PANTHER" id="PTHR42945">
    <property type="entry name" value="HISTIDINE BIOSYNTHESIS BIFUNCTIONAL PROTEIN"/>
    <property type="match status" value="1"/>
</dbReference>
<dbReference type="GO" id="GO:0000105">
    <property type="term" value="P:L-histidine biosynthetic process"/>
    <property type="evidence" value="ECO:0007669"/>
    <property type="project" value="UniProtKB-UniRule"/>
</dbReference>
<comment type="pathway">
    <text evidence="5 15">Amino-acid biosynthesis; L-histidine biosynthesis; L-histidine from 5-phospho-alpha-D-ribose 1-diphosphate: step 2/9.</text>
</comment>
<evidence type="ECO:0000256" key="4">
    <source>
        <dbReference type="ARBA" id="ARBA00005169"/>
    </source>
</evidence>
<dbReference type="SUPFAM" id="SSF101386">
    <property type="entry name" value="all-alpha NTP pyrophosphatases"/>
    <property type="match status" value="1"/>
</dbReference>
<evidence type="ECO:0000313" key="19">
    <source>
        <dbReference type="Proteomes" id="UP000471465"/>
    </source>
</evidence>
<comment type="similarity">
    <text evidence="7 15">In the N-terminal section; belongs to the PRA-CH family.</text>
</comment>
<comment type="subcellular location">
    <subcellularLocation>
        <location evidence="3 15">Cytoplasm</location>
    </subcellularLocation>
</comment>
<organism evidence="18 19">
    <name type="scientific">Psychrobacter nivimaris</name>
    <dbReference type="NCBI Taxonomy" id="281738"/>
    <lineage>
        <taxon>Bacteria</taxon>
        <taxon>Pseudomonadati</taxon>
        <taxon>Pseudomonadota</taxon>
        <taxon>Gammaproteobacteria</taxon>
        <taxon>Moraxellales</taxon>
        <taxon>Moraxellaceae</taxon>
        <taxon>Psychrobacter</taxon>
    </lineage>
</organism>
<evidence type="ECO:0000256" key="8">
    <source>
        <dbReference type="ARBA" id="ARBA00022490"/>
    </source>
</evidence>
<evidence type="ECO:0000256" key="12">
    <source>
        <dbReference type="ARBA" id="ARBA00022840"/>
    </source>
</evidence>
<evidence type="ECO:0000256" key="15">
    <source>
        <dbReference type="HAMAP-Rule" id="MF_01019"/>
    </source>
</evidence>
<feature type="region of interest" description="Phosphoribosyl-AMP cyclohydrolase" evidence="15">
    <location>
        <begin position="1"/>
        <end position="173"/>
    </location>
</feature>
<dbReference type="HAMAP" id="MF_01020">
    <property type="entry name" value="HisE"/>
    <property type="match status" value="1"/>
</dbReference>
<comment type="caution">
    <text evidence="18">The sequence shown here is derived from an EMBL/GenBank/DDBJ whole genome shotgun (WGS) entry which is preliminary data.</text>
</comment>
<evidence type="ECO:0000256" key="13">
    <source>
        <dbReference type="ARBA" id="ARBA00023102"/>
    </source>
</evidence>
<proteinExistence type="inferred from homology"/>
<dbReference type="RefSeq" id="WP_160022125.1">
    <property type="nucleotide sequence ID" value="NZ_VZIZ01000017.1"/>
</dbReference>
<keyword evidence="9 15" id="KW-0028">Amino-acid biosynthesis</keyword>
<dbReference type="InterPro" id="IPR023019">
    <property type="entry name" value="His_synth_HisIE"/>
</dbReference>
<dbReference type="EMBL" id="VZIZ01000017">
    <property type="protein sequence ID" value="KAF0568679.1"/>
    <property type="molecule type" value="Genomic_DNA"/>
</dbReference>
<evidence type="ECO:0000256" key="11">
    <source>
        <dbReference type="ARBA" id="ARBA00022801"/>
    </source>
</evidence>
<comment type="pathway">
    <text evidence="4 15">Amino-acid biosynthesis; L-histidine biosynthesis; L-histidine from 5-phospho-alpha-D-ribose 1-diphosphate: step 3/9.</text>
</comment>
<dbReference type="InterPro" id="IPR026660">
    <property type="entry name" value="PRA-CH"/>
</dbReference>
<gene>
    <name evidence="15" type="primary">hisI</name>
    <name evidence="15" type="synonym">hisIE</name>
    <name evidence="18" type="ORF">FQV37_737</name>
</gene>
<dbReference type="EC" id="3.5.4.19" evidence="15"/>
<evidence type="ECO:0000256" key="3">
    <source>
        <dbReference type="ARBA" id="ARBA00004496"/>
    </source>
</evidence>
<dbReference type="InterPro" id="IPR008179">
    <property type="entry name" value="HisE"/>
</dbReference>
<dbReference type="GO" id="GO:0005524">
    <property type="term" value="F:ATP binding"/>
    <property type="evidence" value="ECO:0007669"/>
    <property type="project" value="UniProtKB-KW"/>
</dbReference>
<dbReference type="InterPro" id="IPR021130">
    <property type="entry name" value="PRib-ATP_PPHydrolase-like"/>
</dbReference>
<dbReference type="GO" id="GO:0004635">
    <property type="term" value="F:phosphoribosyl-AMP cyclohydrolase activity"/>
    <property type="evidence" value="ECO:0007669"/>
    <property type="project" value="UniProtKB-UniRule"/>
</dbReference>
<dbReference type="SUPFAM" id="SSF141734">
    <property type="entry name" value="HisI-like"/>
    <property type="match status" value="1"/>
</dbReference>
<comment type="catalytic activity">
    <reaction evidence="1 15">
        <text>1-(5-phospho-beta-D-ribosyl)-5'-AMP + H2O = 1-(5-phospho-beta-D-ribosyl)-5-[(5-phospho-beta-D-ribosylamino)methylideneamino]imidazole-4-carboxamide</text>
        <dbReference type="Rhea" id="RHEA:20049"/>
        <dbReference type="ChEBI" id="CHEBI:15377"/>
        <dbReference type="ChEBI" id="CHEBI:58435"/>
        <dbReference type="ChEBI" id="CHEBI:59457"/>
        <dbReference type="EC" id="3.5.4.19"/>
    </reaction>
</comment>
<dbReference type="NCBIfam" id="TIGR03188">
    <property type="entry name" value="histidine_hisI"/>
    <property type="match status" value="1"/>
</dbReference>
<dbReference type="PANTHER" id="PTHR42945:SF1">
    <property type="entry name" value="HISTIDINE BIOSYNTHESIS BIFUNCTIONAL PROTEIN HIS7"/>
    <property type="match status" value="1"/>
</dbReference>
<evidence type="ECO:0000256" key="6">
    <source>
        <dbReference type="ARBA" id="ARBA00007731"/>
    </source>
</evidence>
<evidence type="ECO:0000256" key="2">
    <source>
        <dbReference type="ARBA" id="ARBA00001460"/>
    </source>
</evidence>
<sequence>MTLPAWLTAVTFNDDGLIPAIAQDHQTGRILMMAWMNAEALQLTAQTQTAVYFSRSRAKLWHKGESSGHTQTVHDIRLDCDADVIVLSVTQAGGIACHTGRESCFYQRLDLSGQTPEWQTVDKVLKDPADIYHSHESTSDTYETENTGANTDSTDVSQSQSVTAQAQVDKASVLQQLDSVLAERKQADADSSYVASLYAKGLNKILEKVGEESTESIIAAKDFANCDETADKASYDEARHELIYEVADVWFHTLVGLAWFDIESDAVLNELGRRFGLSGIDEKAAR</sequence>
<dbReference type="Gene3D" id="1.10.287.1080">
    <property type="entry name" value="MazG-like"/>
    <property type="match status" value="1"/>
</dbReference>
<dbReference type="InterPro" id="IPR002496">
    <property type="entry name" value="PRib_AMP_CycHydrolase_dom"/>
</dbReference>
<dbReference type="HAMAP" id="MF_01021">
    <property type="entry name" value="HisI"/>
    <property type="match status" value="1"/>
</dbReference>
<dbReference type="CDD" id="cd11534">
    <property type="entry name" value="NTP-PPase_HisIE_like"/>
    <property type="match status" value="1"/>
</dbReference>
<dbReference type="Gene3D" id="3.10.20.810">
    <property type="entry name" value="Phosphoribosyl-AMP cyclohydrolase"/>
    <property type="match status" value="1"/>
</dbReference>
<dbReference type="GO" id="GO:0005737">
    <property type="term" value="C:cytoplasm"/>
    <property type="evidence" value="ECO:0007669"/>
    <property type="project" value="UniProtKB-SubCell"/>
</dbReference>
<name>A0A6N7BXL2_9GAMM</name>
<dbReference type="Pfam" id="PF01502">
    <property type="entry name" value="PRA-CH"/>
    <property type="match status" value="1"/>
</dbReference>